<dbReference type="InterPro" id="IPR019557">
    <property type="entry name" value="AminoTfrase-like_pln_mobile"/>
</dbReference>
<accession>A0ABR0R5W6</accession>
<dbReference type="InterPro" id="IPR044824">
    <property type="entry name" value="MAIN-like"/>
</dbReference>
<evidence type="ECO:0000313" key="2">
    <source>
        <dbReference type="EMBL" id="KAK5846488.1"/>
    </source>
</evidence>
<comment type="caution">
    <text evidence="2">The sequence shown here is derived from an EMBL/GenBank/DDBJ whole genome shotgun (WGS) entry which is preliminary data.</text>
</comment>
<gene>
    <name evidence="2" type="ORF">PVK06_002778</name>
</gene>
<dbReference type="PANTHER" id="PTHR46033">
    <property type="entry name" value="PROTEIN MAIN-LIKE 2"/>
    <property type="match status" value="1"/>
</dbReference>
<feature type="domain" description="Aminotransferase-like plant mobile" evidence="1">
    <location>
        <begin position="27"/>
        <end position="147"/>
    </location>
</feature>
<evidence type="ECO:0000313" key="3">
    <source>
        <dbReference type="Proteomes" id="UP001358586"/>
    </source>
</evidence>
<dbReference type="Proteomes" id="UP001358586">
    <property type="component" value="Chromosome 1"/>
</dbReference>
<sequence length="210" mass="23131">MRLACPGAVNSICNKSAHWGKDGGQKHTFHLPCGECTITLEDVALQLDLPVDRSVITGFNIVSNKVTLCRSLLGNIPNKFKGGRILINWLKGNFDELLEDSKDRTEEVIQQYARAYIIRLIGGILMLNKSQNLAHVRWLLHLVDFNVTNPRSVVQSADVGHKGAVDSVRDGGNSRNRPNVATVRVEAMNFTITARPEGSAQCGHAEEGQY</sequence>
<evidence type="ECO:0000259" key="1">
    <source>
        <dbReference type="Pfam" id="PF10536"/>
    </source>
</evidence>
<name>A0ABR0R5W6_GOSAR</name>
<reference evidence="2 3" key="1">
    <citation type="submission" date="2023-03" db="EMBL/GenBank/DDBJ databases">
        <title>WGS of Gossypium arboreum.</title>
        <authorList>
            <person name="Yu D."/>
        </authorList>
    </citation>
    <scope>NUCLEOTIDE SEQUENCE [LARGE SCALE GENOMIC DNA]</scope>
    <source>
        <tissue evidence="2">Leaf</tissue>
    </source>
</reference>
<organism evidence="2 3">
    <name type="scientific">Gossypium arboreum</name>
    <name type="common">Tree cotton</name>
    <name type="synonym">Gossypium nanking</name>
    <dbReference type="NCBI Taxonomy" id="29729"/>
    <lineage>
        <taxon>Eukaryota</taxon>
        <taxon>Viridiplantae</taxon>
        <taxon>Streptophyta</taxon>
        <taxon>Embryophyta</taxon>
        <taxon>Tracheophyta</taxon>
        <taxon>Spermatophyta</taxon>
        <taxon>Magnoliopsida</taxon>
        <taxon>eudicotyledons</taxon>
        <taxon>Gunneridae</taxon>
        <taxon>Pentapetalae</taxon>
        <taxon>rosids</taxon>
        <taxon>malvids</taxon>
        <taxon>Malvales</taxon>
        <taxon>Malvaceae</taxon>
        <taxon>Malvoideae</taxon>
        <taxon>Gossypium</taxon>
    </lineage>
</organism>
<dbReference type="Pfam" id="PF10536">
    <property type="entry name" value="PMD"/>
    <property type="match status" value="1"/>
</dbReference>
<keyword evidence="3" id="KW-1185">Reference proteome</keyword>
<protein>
    <recommendedName>
        <fullName evidence="1">Aminotransferase-like plant mobile domain-containing protein</fullName>
    </recommendedName>
</protein>
<dbReference type="PANTHER" id="PTHR46033:SF8">
    <property type="entry name" value="PROTEIN MAINTENANCE OF MERISTEMS-LIKE"/>
    <property type="match status" value="1"/>
</dbReference>
<proteinExistence type="predicted"/>
<dbReference type="EMBL" id="JARKNE010000001">
    <property type="protein sequence ID" value="KAK5846488.1"/>
    <property type="molecule type" value="Genomic_DNA"/>
</dbReference>